<feature type="region of interest" description="Disordered" evidence="1">
    <location>
        <begin position="75"/>
        <end position="97"/>
    </location>
</feature>
<protein>
    <submittedName>
        <fullName evidence="2">Uncharacterized protein</fullName>
    </submittedName>
</protein>
<evidence type="ECO:0000313" key="3">
    <source>
        <dbReference type="Proteomes" id="UP001549097"/>
    </source>
</evidence>
<proteinExistence type="predicted"/>
<keyword evidence="3" id="KW-1185">Reference proteome</keyword>
<reference evidence="2 3" key="1">
    <citation type="submission" date="2024-06" db="EMBL/GenBank/DDBJ databases">
        <title>Genomic Encyclopedia of Type Strains, Phase IV (KMG-IV): sequencing the most valuable type-strain genomes for metagenomic binning, comparative biology and taxonomic classification.</title>
        <authorList>
            <person name="Goeker M."/>
        </authorList>
    </citation>
    <scope>NUCLEOTIDE SEQUENCE [LARGE SCALE GENOMIC DNA]</scope>
    <source>
        <strain evidence="2 3">DSM 100124</strain>
    </source>
</reference>
<dbReference type="EMBL" id="JBEPMP010000004">
    <property type="protein sequence ID" value="MET3730297.1"/>
    <property type="molecule type" value="Genomic_DNA"/>
</dbReference>
<evidence type="ECO:0000256" key="1">
    <source>
        <dbReference type="SAM" id="MobiDB-lite"/>
    </source>
</evidence>
<sequence length="97" mass="11192">MVLAWLMVEGVANVVLKWIFRAFAEEYRVMEDGCGHLLPILRGCDRVTWLKRIFEAYGVGYLPSIIKPECTKLSRNESELSRKEPQLSLKPKIKAVR</sequence>
<feature type="compositionally biased region" description="Basic and acidic residues" evidence="1">
    <location>
        <begin position="75"/>
        <end position="85"/>
    </location>
</feature>
<name>A0ABV2LRU4_9BACL</name>
<accession>A0ABV2LRU4</accession>
<gene>
    <name evidence="2" type="ORF">ABID52_003938</name>
</gene>
<evidence type="ECO:0000313" key="2">
    <source>
        <dbReference type="EMBL" id="MET3730297.1"/>
    </source>
</evidence>
<comment type="caution">
    <text evidence="2">The sequence shown here is derived from an EMBL/GenBank/DDBJ whole genome shotgun (WGS) entry which is preliminary data.</text>
</comment>
<dbReference type="Proteomes" id="UP001549097">
    <property type="component" value="Unassembled WGS sequence"/>
</dbReference>
<organism evidence="2 3">
    <name type="scientific">Fictibacillus halophilus</name>
    <dbReference type="NCBI Taxonomy" id="1610490"/>
    <lineage>
        <taxon>Bacteria</taxon>
        <taxon>Bacillati</taxon>
        <taxon>Bacillota</taxon>
        <taxon>Bacilli</taxon>
        <taxon>Bacillales</taxon>
        <taxon>Fictibacillaceae</taxon>
        <taxon>Fictibacillus</taxon>
    </lineage>
</organism>